<keyword evidence="1" id="KW-0677">Repeat</keyword>
<dbReference type="PANTHER" id="PTHR23050">
    <property type="entry name" value="CALCIUM BINDING PROTEIN"/>
    <property type="match status" value="1"/>
</dbReference>
<evidence type="ECO:0000256" key="2">
    <source>
        <dbReference type="ARBA" id="ARBA00022837"/>
    </source>
</evidence>
<dbReference type="Proteomes" id="UP001164746">
    <property type="component" value="Chromosome 9"/>
</dbReference>
<evidence type="ECO:0000313" key="6">
    <source>
        <dbReference type="Proteomes" id="UP001164746"/>
    </source>
</evidence>
<proteinExistence type="predicted"/>
<feature type="domain" description="EF-hand" evidence="4">
    <location>
        <begin position="78"/>
        <end position="113"/>
    </location>
</feature>
<sequence>MPKKKGKGKKGKKGKKKSGKKSSDSSPGPVDPMAPSYVPPPPKPGEQLVKLLTSHPVDEKEIHGVKVSTRILDNLTPQEIRDLRVVFELFDTNDDGFLSPPELRRAMKALGFKVKIEEAKQLANDGSLKGLGMLDFNEFLETACLDAKVKFKKQELQEMIEEADTNGDGLVDRDEFISIIASSFVRFFREYLGVGRALSELALPIARSQIYAEKQNAVQPNTKTELYT</sequence>
<dbReference type="SUPFAM" id="SSF47473">
    <property type="entry name" value="EF-hand"/>
    <property type="match status" value="1"/>
</dbReference>
<dbReference type="SMART" id="SM00054">
    <property type="entry name" value="EFh"/>
    <property type="match status" value="2"/>
</dbReference>
<evidence type="ECO:0000256" key="3">
    <source>
        <dbReference type="SAM" id="MobiDB-lite"/>
    </source>
</evidence>
<feature type="region of interest" description="Disordered" evidence="3">
    <location>
        <begin position="1"/>
        <end position="48"/>
    </location>
</feature>
<evidence type="ECO:0000259" key="4">
    <source>
        <dbReference type="PROSITE" id="PS50222"/>
    </source>
</evidence>
<keyword evidence="6" id="KW-1185">Reference proteome</keyword>
<dbReference type="InterPro" id="IPR011992">
    <property type="entry name" value="EF-hand-dom_pair"/>
</dbReference>
<evidence type="ECO:0000256" key="1">
    <source>
        <dbReference type="ARBA" id="ARBA00022737"/>
    </source>
</evidence>
<dbReference type="CDD" id="cd00051">
    <property type="entry name" value="EFh"/>
    <property type="match status" value="1"/>
</dbReference>
<reference evidence="5" key="1">
    <citation type="submission" date="2022-11" db="EMBL/GenBank/DDBJ databases">
        <title>Centuries of genome instability and evolution in soft-shell clam transmissible cancer (bioRxiv).</title>
        <authorList>
            <person name="Hart S.F.M."/>
            <person name="Yonemitsu M.A."/>
            <person name="Giersch R.M."/>
            <person name="Beal B.F."/>
            <person name="Arriagada G."/>
            <person name="Davis B.W."/>
            <person name="Ostrander E.A."/>
            <person name="Goff S.P."/>
            <person name="Metzger M.J."/>
        </authorList>
    </citation>
    <scope>NUCLEOTIDE SEQUENCE</scope>
    <source>
        <strain evidence="5">MELC-2E11</strain>
        <tissue evidence="5">Siphon/mantle</tissue>
    </source>
</reference>
<dbReference type="InterPro" id="IPR050145">
    <property type="entry name" value="Centrin_CML-like"/>
</dbReference>
<dbReference type="InterPro" id="IPR018247">
    <property type="entry name" value="EF_Hand_1_Ca_BS"/>
</dbReference>
<accession>A0ABY7EVK7</accession>
<protein>
    <submittedName>
        <fullName evidence="5">CATR-like protein</fullName>
    </submittedName>
</protein>
<name>A0ABY7EVK7_MYAAR</name>
<feature type="compositionally biased region" description="Pro residues" evidence="3">
    <location>
        <begin position="29"/>
        <end position="44"/>
    </location>
</feature>
<dbReference type="PROSITE" id="PS50222">
    <property type="entry name" value="EF_HAND_2"/>
    <property type="match status" value="2"/>
</dbReference>
<dbReference type="Pfam" id="PF00036">
    <property type="entry name" value="EF-hand_1"/>
    <property type="match status" value="1"/>
</dbReference>
<evidence type="ECO:0000313" key="5">
    <source>
        <dbReference type="EMBL" id="WAR13968.1"/>
    </source>
</evidence>
<dbReference type="Pfam" id="PF13499">
    <property type="entry name" value="EF-hand_7"/>
    <property type="match status" value="1"/>
</dbReference>
<organism evidence="5 6">
    <name type="scientific">Mya arenaria</name>
    <name type="common">Soft-shell clam</name>
    <dbReference type="NCBI Taxonomy" id="6604"/>
    <lineage>
        <taxon>Eukaryota</taxon>
        <taxon>Metazoa</taxon>
        <taxon>Spiralia</taxon>
        <taxon>Lophotrochozoa</taxon>
        <taxon>Mollusca</taxon>
        <taxon>Bivalvia</taxon>
        <taxon>Autobranchia</taxon>
        <taxon>Heteroconchia</taxon>
        <taxon>Euheterodonta</taxon>
        <taxon>Imparidentia</taxon>
        <taxon>Neoheterodontei</taxon>
        <taxon>Myida</taxon>
        <taxon>Myoidea</taxon>
        <taxon>Myidae</taxon>
        <taxon>Mya</taxon>
    </lineage>
</organism>
<feature type="compositionally biased region" description="Basic residues" evidence="3">
    <location>
        <begin position="1"/>
        <end position="20"/>
    </location>
</feature>
<feature type="domain" description="EF-hand" evidence="4">
    <location>
        <begin position="151"/>
        <end position="186"/>
    </location>
</feature>
<dbReference type="InterPro" id="IPR002048">
    <property type="entry name" value="EF_hand_dom"/>
</dbReference>
<keyword evidence="2" id="KW-0106">Calcium</keyword>
<dbReference type="EMBL" id="CP111020">
    <property type="protein sequence ID" value="WAR13968.1"/>
    <property type="molecule type" value="Genomic_DNA"/>
</dbReference>
<dbReference type="PROSITE" id="PS00018">
    <property type="entry name" value="EF_HAND_1"/>
    <property type="match status" value="2"/>
</dbReference>
<dbReference type="Gene3D" id="1.10.238.10">
    <property type="entry name" value="EF-hand"/>
    <property type="match status" value="2"/>
</dbReference>
<gene>
    <name evidence="5" type="ORF">MAR_004073</name>
</gene>